<keyword evidence="5 12" id="KW-0597">Phosphoprotein</keyword>
<comment type="function">
    <text evidence="11">Involved in the transmission of sensory signals from the chemoreceptors to the flagellar motors. CheA is autophosphorylated; it can transfer its phosphate group to either CheB or CheY.</text>
</comment>
<dbReference type="InterPro" id="IPR036641">
    <property type="entry name" value="HPT_dom_sf"/>
</dbReference>
<dbReference type="GO" id="GO:0000155">
    <property type="term" value="F:phosphorelay sensor kinase activity"/>
    <property type="evidence" value="ECO:0007669"/>
    <property type="project" value="InterPro"/>
</dbReference>
<dbReference type="InterPro" id="IPR008207">
    <property type="entry name" value="Sig_transdc_His_kin_Hpt_dom"/>
</dbReference>
<evidence type="ECO:0000259" key="15">
    <source>
        <dbReference type="PROSITE" id="PS50894"/>
    </source>
</evidence>
<dbReference type="GO" id="GO:0006935">
    <property type="term" value="P:chemotaxis"/>
    <property type="evidence" value="ECO:0007669"/>
    <property type="project" value="UniProtKB-KW"/>
</dbReference>
<dbReference type="GO" id="GO:0005524">
    <property type="term" value="F:ATP binding"/>
    <property type="evidence" value="ECO:0007669"/>
    <property type="project" value="UniProtKB-KW"/>
</dbReference>
<keyword evidence="17" id="KW-1185">Reference proteome</keyword>
<dbReference type="SUPFAM" id="SSF50341">
    <property type="entry name" value="CheW-like"/>
    <property type="match status" value="1"/>
</dbReference>
<dbReference type="InterPro" id="IPR002545">
    <property type="entry name" value="CheW-lke_dom"/>
</dbReference>
<dbReference type="Gene3D" id="1.10.287.560">
    <property type="entry name" value="Histidine kinase CheA-like, homodimeric domain"/>
    <property type="match status" value="1"/>
</dbReference>
<dbReference type="EMBL" id="SOBG01000008">
    <property type="protein sequence ID" value="TDT68101.1"/>
    <property type="molecule type" value="Genomic_DNA"/>
</dbReference>
<dbReference type="SMART" id="SM01231">
    <property type="entry name" value="H-kinase_dim"/>
    <property type="match status" value="1"/>
</dbReference>
<evidence type="ECO:0000256" key="6">
    <source>
        <dbReference type="ARBA" id="ARBA00022679"/>
    </source>
</evidence>
<evidence type="ECO:0000256" key="7">
    <source>
        <dbReference type="ARBA" id="ARBA00022741"/>
    </source>
</evidence>
<dbReference type="AlphaFoldDB" id="A0AA46I522"/>
<dbReference type="SUPFAM" id="SSF47384">
    <property type="entry name" value="Homodimeric domain of signal transducing histidine kinase"/>
    <property type="match status" value="1"/>
</dbReference>
<dbReference type="PROSITE" id="PS50109">
    <property type="entry name" value="HIS_KIN"/>
    <property type="match status" value="1"/>
</dbReference>
<feature type="domain" description="Histidine kinase" evidence="14">
    <location>
        <begin position="243"/>
        <end position="484"/>
    </location>
</feature>
<dbReference type="Pfam" id="PF02518">
    <property type="entry name" value="HATPase_c"/>
    <property type="match status" value="1"/>
</dbReference>
<evidence type="ECO:0000313" key="17">
    <source>
        <dbReference type="Proteomes" id="UP000294678"/>
    </source>
</evidence>
<dbReference type="FunFam" id="3.30.565.10:FF:000016">
    <property type="entry name" value="Chemotaxis protein CheA, putative"/>
    <property type="match status" value="1"/>
</dbReference>
<evidence type="ECO:0000256" key="11">
    <source>
        <dbReference type="ARBA" id="ARBA00035100"/>
    </source>
</evidence>
<evidence type="ECO:0000256" key="13">
    <source>
        <dbReference type="SAM" id="Coils"/>
    </source>
</evidence>
<evidence type="ECO:0000256" key="4">
    <source>
        <dbReference type="ARBA" id="ARBA00022500"/>
    </source>
</evidence>
<evidence type="ECO:0000256" key="9">
    <source>
        <dbReference type="ARBA" id="ARBA00022840"/>
    </source>
</evidence>
<dbReference type="RefSeq" id="WP_134113683.1">
    <property type="nucleotide sequence ID" value="NZ_SOBG01000008.1"/>
</dbReference>
<keyword evidence="4" id="KW-0145">Chemotaxis</keyword>
<organism evidence="16 17">
    <name type="scientific">Hypnocyclicus thermotrophus</name>
    <dbReference type="NCBI Taxonomy" id="1627895"/>
    <lineage>
        <taxon>Bacteria</taxon>
        <taxon>Fusobacteriati</taxon>
        <taxon>Fusobacteriota</taxon>
        <taxon>Fusobacteriia</taxon>
        <taxon>Fusobacteriales</taxon>
        <taxon>Fusobacteriaceae</taxon>
        <taxon>Hypnocyclicus</taxon>
    </lineage>
</organism>
<comment type="caution">
    <text evidence="16">The sequence shown here is derived from an EMBL/GenBank/DDBJ whole genome shotgun (WGS) entry which is preliminary data.</text>
</comment>
<evidence type="ECO:0000256" key="12">
    <source>
        <dbReference type="PROSITE-ProRule" id="PRU00110"/>
    </source>
</evidence>
<dbReference type="InterPro" id="IPR037006">
    <property type="entry name" value="CheA-like_homodim_sf"/>
</dbReference>
<dbReference type="SMART" id="SM00073">
    <property type="entry name" value="HPT"/>
    <property type="match status" value="1"/>
</dbReference>
<feature type="modified residue" description="Phosphohistidine" evidence="12">
    <location>
        <position position="44"/>
    </location>
</feature>
<dbReference type="SUPFAM" id="SSF55874">
    <property type="entry name" value="ATPase domain of HSP90 chaperone/DNA topoisomerase II/histidine kinase"/>
    <property type="match status" value="1"/>
</dbReference>
<dbReference type="InterPro" id="IPR051315">
    <property type="entry name" value="Bact_Chemotaxis_CheA"/>
</dbReference>
<feature type="domain" description="HPt" evidence="15">
    <location>
        <begin position="1"/>
        <end position="100"/>
    </location>
</feature>
<evidence type="ECO:0000256" key="8">
    <source>
        <dbReference type="ARBA" id="ARBA00022777"/>
    </source>
</evidence>
<dbReference type="InterPro" id="IPR036890">
    <property type="entry name" value="HATPase_C_sf"/>
</dbReference>
<keyword evidence="7" id="KW-0547">Nucleotide-binding</keyword>
<dbReference type="PANTHER" id="PTHR43395:SF10">
    <property type="entry name" value="CHEMOTAXIS PROTEIN CHEA"/>
    <property type="match status" value="1"/>
</dbReference>
<protein>
    <recommendedName>
        <fullName evidence="3">Chemotaxis protein CheA</fullName>
        <ecNumber evidence="2">2.7.13.3</ecNumber>
    </recommendedName>
</protein>
<evidence type="ECO:0000256" key="10">
    <source>
        <dbReference type="ARBA" id="ARBA00023012"/>
    </source>
</evidence>
<keyword evidence="9" id="KW-0067">ATP-binding</keyword>
<dbReference type="Gene3D" id="3.30.565.10">
    <property type="entry name" value="Histidine kinase-like ATPase, C-terminal domain"/>
    <property type="match status" value="1"/>
</dbReference>
<evidence type="ECO:0000256" key="5">
    <source>
        <dbReference type="ARBA" id="ARBA00022553"/>
    </source>
</evidence>
<proteinExistence type="predicted"/>
<gene>
    <name evidence="16" type="ORF">EV215_1822</name>
</gene>
<evidence type="ECO:0000259" key="14">
    <source>
        <dbReference type="PROSITE" id="PS50109"/>
    </source>
</evidence>
<dbReference type="InterPro" id="IPR036061">
    <property type="entry name" value="CheW-like_dom_sf"/>
</dbReference>
<dbReference type="InterPro" id="IPR004105">
    <property type="entry name" value="CheA-like_dim"/>
</dbReference>
<reference evidence="16 17" key="1">
    <citation type="submission" date="2019-03" db="EMBL/GenBank/DDBJ databases">
        <title>Genomic Encyclopedia of Type Strains, Phase IV (KMG-IV): sequencing the most valuable type-strain genomes for metagenomic binning, comparative biology and taxonomic classification.</title>
        <authorList>
            <person name="Goeker M."/>
        </authorList>
    </citation>
    <scope>NUCLEOTIDE SEQUENCE [LARGE SCALE GENOMIC DNA]</scope>
    <source>
        <strain evidence="16 17">DSM 100055</strain>
    </source>
</reference>
<dbReference type="Pfam" id="PF02895">
    <property type="entry name" value="H-kinase_dim"/>
    <property type="match status" value="1"/>
</dbReference>
<dbReference type="SMART" id="SM00260">
    <property type="entry name" value="CheW"/>
    <property type="match status" value="1"/>
</dbReference>
<dbReference type="PRINTS" id="PR00344">
    <property type="entry name" value="BCTRLSENSOR"/>
</dbReference>
<dbReference type="InterPro" id="IPR004358">
    <property type="entry name" value="Sig_transdc_His_kin-like_C"/>
</dbReference>
<name>A0AA46I522_9FUSO</name>
<keyword evidence="6" id="KW-0808">Transferase</keyword>
<dbReference type="GO" id="GO:0005737">
    <property type="term" value="C:cytoplasm"/>
    <property type="evidence" value="ECO:0007669"/>
    <property type="project" value="InterPro"/>
</dbReference>
<dbReference type="EC" id="2.7.13.3" evidence="2"/>
<dbReference type="Pfam" id="PF01627">
    <property type="entry name" value="Hpt"/>
    <property type="match status" value="1"/>
</dbReference>
<evidence type="ECO:0000256" key="1">
    <source>
        <dbReference type="ARBA" id="ARBA00000085"/>
    </source>
</evidence>
<keyword evidence="13" id="KW-0175">Coiled coil</keyword>
<dbReference type="InterPro" id="IPR036097">
    <property type="entry name" value="HisK_dim/P_sf"/>
</dbReference>
<evidence type="ECO:0000256" key="2">
    <source>
        <dbReference type="ARBA" id="ARBA00012438"/>
    </source>
</evidence>
<dbReference type="PROSITE" id="PS50894">
    <property type="entry name" value="HPT"/>
    <property type="match status" value="1"/>
</dbReference>
<dbReference type="PANTHER" id="PTHR43395">
    <property type="entry name" value="SENSOR HISTIDINE KINASE CHEA"/>
    <property type="match status" value="1"/>
</dbReference>
<dbReference type="Gene3D" id="1.20.120.160">
    <property type="entry name" value="HPT domain"/>
    <property type="match status" value="1"/>
</dbReference>
<dbReference type="SMART" id="SM00387">
    <property type="entry name" value="HATPase_c"/>
    <property type="match status" value="1"/>
</dbReference>
<dbReference type="Proteomes" id="UP000294678">
    <property type="component" value="Unassembled WGS sequence"/>
</dbReference>
<keyword evidence="8 16" id="KW-0418">Kinase</keyword>
<comment type="catalytic activity">
    <reaction evidence="1">
        <text>ATP + protein L-histidine = ADP + protein N-phospho-L-histidine.</text>
        <dbReference type="EC" id="2.7.13.3"/>
    </reaction>
</comment>
<dbReference type="InterPro" id="IPR003594">
    <property type="entry name" value="HATPase_dom"/>
</dbReference>
<dbReference type="SUPFAM" id="SSF47226">
    <property type="entry name" value="Histidine-containing phosphotransfer domain, HPT domain"/>
    <property type="match status" value="1"/>
</dbReference>
<sequence length="602" mass="70489">MDNSYIKIFFEEVYDIVEDLEKILYEYNSDIDEETDVQIRRHFHTLKGDFATFDIDEYSKFFHEIEDRWKEGKEKEKIVREVLDKLDEVREFIKVAENEGFEKALSTEFSKNQNKKSCKRNKKEEEINLVTQKIDTKKELGKEVYTFHLKFYEERSLKIKEIEQLFDFYGKLISIDKEKEGNYKVVVLLENLDEIKGMLEVLLSGEGEYSVQKGEIKKKNKEKKLSSNIEELKNIQFVRIETNILDSLLNSITELSIKQSGLYMFEEKVNEEYREQYIDLLSKIKNITKELQEDIFQIRLIQANVLFYQLNKIVKDICIELDKDVQLEILGETTKIDKTILEKIAPSLKHMIKNSLDHGIESRGERRRKGKIETGHIRVEAYQENDFIVIEIEDDGVGLDSNEIYRKALEKGIVDINKTMEKEEILQLIFLPGFSTSDYVTEISGRGIGMDVVKSTIEELGGEIRIETETDKYTRFILKVPNTISIIEGFLVKTDEKYIIPLSSVEKIIDVNNVELIEDKIKYKGEEYEVGYIDSNKDIVNRVIMILKNGDQKKGYFIKDILDEREYIIRDINVTYDKLRKYSGVTILGNGELVPVINPKLL</sequence>
<keyword evidence="10" id="KW-0902">Two-component regulatory system</keyword>
<evidence type="ECO:0000256" key="3">
    <source>
        <dbReference type="ARBA" id="ARBA00021495"/>
    </source>
</evidence>
<dbReference type="Gene3D" id="2.30.30.40">
    <property type="entry name" value="SH3 Domains"/>
    <property type="match status" value="1"/>
</dbReference>
<dbReference type="InterPro" id="IPR005467">
    <property type="entry name" value="His_kinase_dom"/>
</dbReference>
<evidence type="ECO:0000313" key="16">
    <source>
        <dbReference type="EMBL" id="TDT68101.1"/>
    </source>
</evidence>
<feature type="coiled-coil region" evidence="13">
    <location>
        <begin position="79"/>
        <end position="140"/>
    </location>
</feature>
<accession>A0AA46I522</accession>